<evidence type="ECO:0000256" key="9">
    <source>
        <dbReference type="SAM" id="Phobius"/>
    </source>
</evidence>
<keyword evidence="9" id="KW-0472">Membrane</keyword>
<evidence type="ECO:0000256" key="3">
    <source>
        <dbReference type="ARBA" id="ARBA00010617"/>
    </source>
</evidence>
<dbReference type="GO" id="GO:0020037">
    <property type="term" value="F:heme binding"/>
    <property type="evidence" value="ECO:0007669"/>
    <property type="project" value="InterPro"/>
</dbReference>
<keyword evidence="6 8" id="KW-0408">Iron</keyword>
<dbReference type="InterPro" id="IPR050121">
    <property type="entry name" value="Cytochrome_P450_monoxygenase"/>
</dbReference>
<dbReference type="GO" id="GO:0004497">
    <property type="term" value="F:monooxygenase activity"/>
    <property type="evidence" value="ECO:0007669"/>
    <property type="project" value="UniProtKB-KW"/>
</dbReference>
<feature type="transmembrane region" description="Helical" evidence="9">
    <location>
        <begin position="6"/>
        <end position="23"/>
    </location>
</feature>
<accession>A0A2G8SEK4</accession>
<evidence type="ECO:0000256" key="8">
    <source>
        <dbReference type="PIRSR" id="PIRSR602401-1"/>
    </source>
</evidence>
<comment type="similarity">
    <text evidence="3">Belongs to the cytochrome P450 family.</text>
</comment>
<dbReference type="GO" id="GO:0016705">
    <property type="term" value="F:oxidoreductase activity, acting on paired donors, with incorporation or reduction of molecular oxygen"/>
    <property type="evidence" value="ECO:0007669"/>
    <property type="project" value="InterPro"/>
</dbReference>
<dbReference type="PRINTS" id="PR00463">
    <property type="entry name" value="EP450I"/>
</dbReference>
<gene>
    <name evidence="10" type="ORF">GSI_05449</name>
</gene>
<keyword evidence="7" id="KW-0503">Monooxygenase</keyword>
<evidence type="ECO:0000256" key="7">
    <source>
        <dbReference type="ARBA" id="ARBA00023033"/>
    </source>
</evidence>
<evidence type="ECO:0000313" key="11">
    <source>
        <dbReference type="Proteomes" id="UP000230002"/>
    </source>
</evidence>
<evidence type="ECO:0000256" key="4">
    <source>
        <dbReference type="ARBA" id="ARBA00022723"/>
    </source>
</evidence>
<evidence type="ECO:0000256" key="5">
    <source>
        <dbReference type="ARBA" id="ARBA00023002"/>
    </source>
</evidence>
<dbReference type="OrthoDB" id="6692864at2759"/>
<evidence type="ECO:0000313" key="10">
    <source>
        <dbReference type="EMBL" id="PIL32204.1"/>
    </source>
</evidence>
<organism evidence="10 11">
    <name type="scientific">Ganoderma sinense ZZ0214-1</name>
    <dbReference type="NCBI Taxonomy" id="1077348"/>
    <lineage>
        <taxon>Eukaryota</taxon>
        <taxon>Fungi</taxon>
        <taxon>Dikarya</taxon>
        <taxon>Basidiomycota</taxon>
        <taxon>Agaricomycotina</taxon>
        <taxon>Agaricomycetes</taxon>
        <taxon>Polyporales</taxon>
        <taxon>Polyporaceae</taxon>
        <taxon>Ganoderma</taxon>
    </lineage>
</organism>
<comment type="cofactor">
    <cofactor evidence="1 8">
        <name>heme</name>
        <dbReference type="ChEBI" id="CHEBI:30413"/>
    </cofactor>
</comment>
<proteinExistence type="inferred from homology"/>
<dbReference type="PRINTS" id="PR00385">
    <property type="entry name" value="P450"/>
</dbReference>
<sequence length="568" mass="63057">MNAYWDLVLLCVYAAIVAHQIFRRYETYSIAFHSVMLIGPPAIIGAVLWTLDCLPVEMPALGVISLLYGTYLGVLGVSIVAYRLGPWHPLASFPGPVAFRTSKLWMAGCAAAGRECFVVKALHEEYGDVVRTGPNELSIRDPSLVGRIMGAAGLQKGPNYLGMTLTHDGLPMVGIQDVDEHLRRRRSWNRGLNSAALKEYEPLLAGRVAELARLLPTLQEKVIQLDDQFAQISHKIMSDMAFGENSKIMEGDQKKFWAQLDSGVIFAAFFSHVPWLGFYAMLIPLVAGPLQAFLGRCREFAIKRMLQGSEKRDLFYYLNHEDQPNRPSPPIHQLVDDGVLAIVAGSDTTSTALTSFFYCLLTHSEVYAALLQEVDNCYQDGETTLNTARHGKLPYMDAVINESLRVFPPAPNGSLRQVPRNAGVHAGTIFIPPGTAVCCHLYSMHLDPGNFSYPEVFWPERWLLASGKIPSATLPRHAGCDSEKGLGSFAASALNHNEVAFMPFSYGPMNCVGKNLAMAEIRMVACTLLRQFDFRLQDGWDPAEYRRGFKDYGIATRPRLPVTISRRR</sequence>
<keyword evidence="9" id="KW-1133">Transmembrane helix</keyword>
<dbReference type="SUPFAM" id="SSF48264">
    <property type="entry name" value="Cytochrome P450"/>
    <property type="match status" value="1"/>
</dbReference>
<dbReference type="Gene3D" id="1.10.630.10">
    <property type="entry name" value="Cytochrome P450"/>
    <property type="match status" value="1"/>
</dbReference>
<evidence type="ECO:0000256" key="6">
    <source>
        <dbReference type="ARBA" id="ARBA00023004"/>
    </source>
</evidence>
<dbReference type="InterPro" id="IPR001128">
    <property type="entry name" value="Cyt_P450"/>
</dbReference>
<dbReference type="AlphaFoldDB" id="A0A2G8SEK4"/>
<keyword evidence="8" id="KW-0349">Heme</keyword>
<evidence type="ECO:0000256" key="2">
    <source>
        <dbReference type="ARBA" id="ARBA00005179"/>
    </source>
</evidence>
<keyword evidence="9" id="KW-0812">Transmembrane</keyword>
<keyword evidence="11" id="KW-1185">Reference proteome</keyword>
<comment type="caution">
    <text evidence="10">The sequence shown here is derived from an EMBL/GenBank/DDBJ whole genome shotgun (WGS) entry which is preliminary data.</text>
</comment>
<reference evidence="10 11" key="1">
    <citation type="journal article" date="2015" name="Sci. Rep.">
        <title>Chromosome-level genome map provides insights into diverse defense mechanisms in the medicinal fungus Ganoderma sinense.</title>
        <authorList>
            <person name="Zhu Y."/>
            <person name="Xu J."/>
            <person name="Sun C."/>
            <person name="Zhou S."/>
            <person name="Xu H."/>
            <person name="Nelson D.R."/>
            <person name="Qian J."/>
            <person name="Song J."/>
            <person name="Luo H."/>
            <person name="Xiang L."/>
            <person name="Li Y."/>
            <person name="Xu Z."/>
            <person name="Ji A."/>
            <person name="Wang L."/>
            <person name="Lu S."/>
            <person name="Hayward A."/>
            <person name="Sun W."/>
            <person name="Li X."/>
            <person name="Schwartz D.C."/>
            <person name="Wang Y."/>
            <person name="Chen S."/>
        </authorList>
    </citation>
    <scope>NUCLEOTIDE SEQUENCE [LARGE SCALE GENOMIC DNA]</scope>
    <source>
        <strain evidence="10 11">ZZ0214-1</strain>
    </source>
</reference>
<dbReference type="STRING" id="1077348.A0A2G8SEK4"/>
<protein>
    <submittedName>
        <fullName evidence="10">Cytochrome P450</fullName>
    </submittedName>
</protein>
<dbReference type="Proteomes" id="UP000230002">
    <property type="component" value="Unassembled WGS sequence"/>
</dbReference>
<dbReference type="EMBL" id="AYKW01000011">
    <property type="protein sequence ID" value="PIL32204.1"/>
    <property type="molecule type" value="Genomic_DNA"/>
</dbReference>
<dbReference type="InterPro" id="IPR036396">
    <property type="entry name" value="Cyt_P450_sf"/>
</dbReference>
<dbReference type="Pfam" id="PF00067">
    <property type="entry name" value="p450"/>
    <property type="match status" value="1"/>
</dbReference>
<dbReference type="InterPro" id="IPR002401">
    <property type="entry name" value="Cyt_P450_E_grp-I"/>
</dbReference>
<feature type="transmembrane region" description="Helical" evidence="9">
    <location>
        <begin position="63"/>
        <end position="82"/>
    </location>
</feature>
<feature type="binding site" description="axial binding residue" evidence="8">
    <location>
        <position position="511"/>
    </location>
    <ligand>
        <name>heme</name>
        <dbReference type="ChEBI" id="CHEBI:30413"/>
    </ligand>
    <ligandPart>
        <name>Fe</name>
        <dbReference type="ChEBI" id="CHEBI:18248"/>
    </ligandPart>
</feature>
<keyword evidence="4 8" id="KW-0479">Metal-binding</keyword>
<dbReference type="GO" id="GO:0005506">
    <property type="term" value="F:iron ion binding"/>
    <property type="evidence" value="ECO:0007669"/>
    <property type="project" value="InterPro"/>
</dbReference>
<keyword evidence="5" id="KW-0560">Oxidoreductase</keyword>
<dbReference type="PANTHER" id="PTHR24305:SF187">
    <property type="entry name" value="P450, PUTATIVE (EUROFUNG)-RELATED"/>
    <property type="match status" value="1"/>
</dbReference>
<feature type="transmembrane region" description="Helical" evidence="9">
    <location>
        <begin position="30"/>
        <end position="51"/>
    </location>
</feature>
<comment type="pathway">
    <text evidence="2">Secondary metabolite biosynthesis.</text>
</comment>
<evidence type="ECO:0000256" key="1">
    <source>
        <dbReference type="ARBA" id="ARBA00001971"/>
    </source>
</evidence>
<name>A0A2G8SEK4_9APHY</name>
<dbReference type="PANTHER" id="PTHR24305">
    <property type="entry name" value="CYTOCHROME P450"/>
    <property type="match status" value="1"/>
</dbReference>